<gene>
    <name evidence="2" type="ORF">MPH_03685</name>
</gene>
<dbReference type="eggNOG" id="KOG0867">
    <property type="taxonomic scope" value="Eukaryota"/>
</dbReference>
<dbReference type="Pfam" id="PF00043">
    <property type="entry name" value="GST_C"/>
    <property type="match status" value="1"/>
</dbReference>
<dbReference type="Gene3D" id="3.40.30.10">
    <property type="entry name" value="Glutaredoxin"/>
    <property type="match status" value="1"/>
</dbReference>
<dbReference type="SUPFAM" id="SSF47616">
    <property type="entry name" value="GST C-terminal domain-like"/>
    <property type="match status" value="1"/>
</dbReference>
<proteinExistence type="predicted"/>
<dbReference type="EMBL" id="AHHD01000167">
    <property type="protein sequence ID" value="EKG18995.1"/>
    <property type="molecule type" value="Genomic_DNA"/>
</dbReference>
<protein>
    <submittedName>
        <fullName evidence="2">Glutathione S-transferase</fullName>
    </submittedName>
</protein>
<dbReference type="HOGENOM" id="CLU_011226_15_4_1"/>
<dbReference type="PANTHER" id="PTHR44051">
    <property type="entry name" value="GLUTATHIONE S-TRANSFERASE-RELATED"/>
    <property type="match status" value="1"/>
</dbReference>
<dbReference type="InterPro" id="IPR004046">
    <property type="entry name" value="GST_C"/>
</dbReference>
<reference evidence="2 3" key="1">
    <citation type="journal article" date="2012" name="BMC Genomics">
        <title>Tools to kill: Genome of one of the most destructive plant pathogenic fungi Macrophomina phaseolina.</title>
        <authorList>
            <person name="Islam M.S."/>
            <person name="Haque M.S."/>
            <person name="Islam M.M."/>
            <person name="Emdad E.M."/>
            <person name="Halim A."/>
            <person name="Hossen Q.M.M."/>
            <person name="Hossain M.Z."/>
            <person name="Ahmed B."/>
            <person name="Rahim S."/>
            <person name="Rahman M.S."/>
            <person name="Alam M.M."/>
            <person name="Hou S."/>
            <person name="Wan X."/>
            <person name="Saito J.A."/>
            <person name="Alam M."/>
        </authorList>
    </citation>
    <scope>NUCLEOTIDE SEQUENCE [LARGE SCALE GENOMIC DNA]</scope>
    <source>
        <strain evidence="2 3">MS6</strain>
    </source>
</reference>
<organism evidence="2 3">
    <name type="scientific">Macrophomina phaseolina (strain MS6)</name>
    <name type="common">Charcoal rot fungus</name>
    <dbReference type="NCBI Taxonomy" id="1126212"/>
    <lineage>
        <taxon>Eukaryota</taxon>
        <taxon>Fungi</taxon>
        <taxon>Dikarya</taxon>
        <taxon>Ascomycota</taxon>
        <taxon>Pezizomycotina</taxon>
        <taxon>Dothideomycetes</taxon>
        <taxon>Dothideomycetes incertae sedis</taxon>
        <taxon>Botryosphaeriales</taxon>
        <taxon>Botryosphaeriaceae</taxon>
        <taxon>Macrophomina</taxon>
    </lineage>
</organism>
<dbReference type="PANTHER" id="PTHR44051:SF9">
    <property type="entry name" value="GLUTATHIONE S-TRANSFERASE 1"/>
    <property type="match status" value="1"/>
</dbReference>
<comment type="caution">
    <text evidence="2">The sequence shown here is derived from an EMBL/GenBank/DDBJ whole genome shotgun (WGS) entry which is preliminary data.</text>
</comment>
<dbReference type="InterPro" id="IPR036282">
    <property type="entry name" value="Glutathione-S-Trfase_C_sf"/>
</dbReference>
<dbReference type="PROSITE" id="PS50405">
    <property type="entry name" value="GST_CTER"/>
    <property type="match status" value="1"/>
</dbReference>
<dbReference type="CDD" id="cd03046">
    <property type="entry name" value="GST_N_GTT1_like"/>
    <property type="match status" value="1"/>
</dbReference>
<dbReference type="AlphaFoldDB" id="K2SQQ4"/>
<dbReference type="Proteomes" id="UP000007129">
    <property type="component" value="Unassembled WGS sequence"/>
</dbReference>
<evidence type="ECO:0000313" key="2">
    <source>
        <dbReference type="EMBL" id="EKG18995.1"/>
    </source>
</evidence>
<dbReference type="InterPro" id="IPR010987">
    <property type="entry name" value="Glutathione-S-Trfase_C-like"/>
</dbReference>
<dbReference type="VEuPathDB" id="FungiDB:MPH_03685"/>
<feature type="domain" description="GST C-terminal" evidence="1">
    <location>
        <begin position="58"/>
        <end position="203"/>
    </location>
</feature>
<accession>K2SQQ4</accession>
<dbReference type="InParanoid" id="K2SQQ4"/>
<dbReference type="STRING" id="1126212.K2SQQ4"/>
<dbReference type="OrthoDB" id="2309723at2759"/>
<name>K2SQQ4_MACPH</name>
<dbReference type="InterPro" id="IPR036249">
    <property type="entry name" value="Thioredoxin-like_sf"/>
</dbReference>
<sequence>MTLIVHHLQRSQSEPIVWLCEELGLQYELKIYRRKQKREGLGAPPELKALITLAETGAIIEYLLARYGNGRLRVQPDAPNFTSCIFWYHWAIVSLQLVTKLPISLRKAGVQWGSPQMQEAIDSIASALHLMDARLKKAPFLAGDEITAADIYAVFSVTTLRLFVPFALTGYDGLLGWLKRASERPAYKAMVEKAETGEDRGEFPTLCVEAPRHITTF</sequence>
<dbReference type="SUPFAM" id="SSF52833">
    <property type="entry name" value="Thioredoxin-like"/>
    <property type="match status" value="1"/>
</dbReference>
<dbReference type="GO" id="GO:0016740">
    <property type="term" value="F:transferase activity"/>
    <property type="evidence" value="ECO:0007669"/>
    <property type="project" value="UniProtKB-KW"/>
</dbReference>
<dbReference type="Gene3D" id="1.20.1050.10">
    <property type="match status" value="1"/>
</dbReference>
<evidence type="ECO:0000259" key="1">
    <source>
        <dbReference type="PROSITE" id="PS50405"/>
    </source>
</evidence>
<evidence type="ECO:0000313" key="3">
    <source>
        <dbReference type="Proteomes" id="UP000007129"/>
    </source>
</evidence>
<keyword evidence="2" id="KW-0808">Transferase</keyword>